<dbReference type="InterPro" id="IPR012683">
    <property type="entry name" value="CHP02302_TM"/>
</dbReference>
<feature type="region of interest" description="Disordered" evidence="2">
    <location>
        <begin position="270"/>
        <end position="289"/>
    </location>
</feature>
<organism evidence="4 5">
    <name type="scientific">Ferirhizobium litorale</name>
    <dbReference type="NCBI Taxonomy" id="2927786"/>
    <lineage>
        <taxon>Bacteria</taxon>
        <taxon>Pseudomonadati</taxon>
        <taxon>Pseudomonadota</taxon>
        <taxon>Alphaproteobacteria</taxon>
        <taxon>Hyphomicrobiales</taxon>
        <taxon>Rhizobiaceae</taxon>
        <taxon>Ferirhizobium</taxon>
    </lineage>
</organism>
<dbReference type="NCBIfam" id="TIGR02302">
    <property type="entry name" value="aProt_lowcomp"/>
    <property type="match status" value="1"/>
</dbReference>
<feature type="transmembrane region" description="Helical" evidence="3">
    <location>
        <begin position="38"/>
        <end position="61"/>
    </location>
</feature>
<feature type="compositionally biased region" description="Basic and acidic residues" evidence="2">
    <location>
        <begin position="376"/>
        <end position="389"/>
    </location>
</feature>
<feature type="region of interest" description="Disordered" evidence="2">
    <location>
        <begin position="670"/>
        <end position="703"/>
    </location>
</feature>
<feature type="region of interest" description="Disordered" evidence="2">
    <location>
        <begin position="366"/>
        <end position="395"/>
    </location>
</feature>
<dbReference type="EMBL" id="JALDYZ010000009">
    <property type="protein sequence ID" value="MDI7923559.1"/>
    <property type="molecule type" value="Genomic_DNA"/>
</dbReference>
<evidence type="ECO:0000256" key="2">
    <source>
        <dbReference type="SAM" id="MobiDB-lite"/>
    </source>
</evidence>
<keyword evidence="5" id="KW-1185">Reference proteome</keyword>
<gene>
    <name evidence="4" type="ORF">MRS75_15880</name>
</gene>
<evidence type="ECO:0000256" key="3">
    <source>
        <dbReference type="SAM" id="Phobius"/>
    </source>
</evidence>
<feature type="transmembrane region" description="Helical" evidence="3">
    <location>
        <begin position="67"/>
        <end position="87"/>
    </location>
</feature>
<name>A0AAE3U201_9HYPH</name>
<feature type="compositionally biased region" description="Polar residues" evidence="2">
    <location>
        <begin position="691"/>
        <end position="700"/>
    </location>
</feature>
<keyword evidence="1" id="KW-0175">Coiled coil</keyword>
<protein>
    <submittedName>
        <fullName evidence="4">TIGR02302 family protein</fullName>
    </submittedName>
</protein>
<accession>A0AAE3U201</accession>
<feature type="coiled-coil region" evidence="1">
    <location>
        <begin position="604"/>
        <end position="658"/>
    </location>
</feature>
<sequence>MESGRQGTKGAMASHPSLARRVSVKRSFARLVLMAEKALPLTLPVFSTVALFLSAAWFGVFRIAPEWLRLSLLFAFCFVFLASLLPFGRLRWPSTGEADRLLEERNDLPHQPVSVQMDEPAHDSAFARALWKEHQDRMAARIANLDAGLPRPDIARYDSYALRAVPALLFAAALGYSFSNSAGTVADAFHAYEGTTTNTDLRVDAWVTPPGYTGKAPIYLTGGGAQPEGAIGVPQASELTVRLTGGNGDEQVTFQAEGAEKPVEIVSEETKAKEADAAKETPAEPAPQPLSARTRIVKLDESGTLSANGQQWLFNVIPDNPPEIAFEGIPRRSINGALEIGFRGKDDYGIAKAHAEIVPVEAQDPQAVPLFPPPEFKLDLPRRNSRESKGVTSRNLTEHPLAGKPVRVTLVAEDALGQVGRSQPHEMVLPSRGFSDPLAGSIAEERQIFSLDVRKLPQAMEYNEALALRADETIPNLTHFLLLRSALGRMQSARDEQTLKDAANHLWEIAIGIEDGDLSLAERNLRDAQQALADALERNAPDDEIKKLMDELRKAMQEYLNALAERMQNNPQNGQNQSARNFLRQQDLQSMLDQIENLARSGNRDQARQMLSEMQRLMNNLQAGRRPQQGESEESSKLRQQIDKLGELMQNQQRLMEETFKLDQALKDRMLRGDPGDGEDGDLLENFPQDGDQQPSPTDQMTEEQLREALKQLKEQQDALGDQLGELQKGLGELGIKPGEGFDQAGREMRGASGALGEGQGEQAVQGQGRALEALRQGAQDMMNQMMQAMQGQQGEGQAEMGQNGRDPLGRPRRTEGPDFGDDVKVPDEIDVQRAREILEAIREKLGGNPGTEVERRYLERLLDIQ</sequence>
<reference evidence="4" key="1">
    <citation type="submission" date="2022-03" db="EMBL/GenBank/DDBJ databases">
        <title>Fererhizobium litorale gen. nov., sp. nov., isolated from sandy sediments of the Sea of Japan seashore.</title>
        <authorList>
            <person name="Romanenko L."/>
            <person name="Kurilenko V."/>
            <person name="Otstavnykh N."/>
            <person name="Svetashev V."/>
            <person name="Tekutyeva L."/>
            <person name="Isaeva M."/>
            <person name="Mikhailov V."/>
        </authorList>
    </citation>
    <scope>NUCLEOTIDE SEQUENCE</scope>
    <source>
        <strain evidence="4">KMM 9576</strain>
    </source>
</reference>
<evidence type="ECO:0000313" key="4">
    <source>
        <dbReference type="EMBL" id="MDI7923559.1"/>
    </source>
</evidence>
<proteinExistence type="predicted"/>
<keyword evidence="3" id="KW-1133">Transmembrane helix</keyword>
<feature type="region of interest" description="Disordered" evidence="2">
    <location>
        <begin position="790"/>
        <end position="829"/>
    </location>
</feature>
<feature type="compositionally biased region" description="Low complexity" evidence="2">
    <location>
        <begin position="790"/>
        <end position="805"/>
    </location>
</feature>
<keyword evidence="3" id="KW-0472">Membrane</keyword>
<dbReference type="Proteomes" id="UP001161580">
    <property type="component" value="Unassembled WGS sequence"/>
</dbReference>
<feature type="compositionally biased region" description="Basic and acidic residues" evidence="2">
    <location>
        <begin position="270"/>
        <end position="282"/>
    </location>
</feature>
<dbReference type="RefSeq" id="WP_311786935.1">
    <property type="nucleotide sequence ID" value="NZ_JALDYY010000006.1"/>
</dbReference>
<dbReference type="Pfam" id="PF13779">
    <property type="entry name" value="DUF4175"/>
    <property type="match status" value="1"/>
</dbReference>
<evidence type="ECO:0000256" key="1">
    <source>
        <dbReference type="SAM" id="Coils"/>
    </source>
</evidence>
<evidence type="ECO:0000313" key="5">
    <source>
        <dbReference type="Proteomes" id="UP001161580"/>
    </source>
</evidence>
<comment type="caution">
    <text evidence="4">The sequence shown here is derived from an EMBL/GenBank/DDBJ whole genome shotgun (WGS) entry which is preliminary data.</text>
</comment>
<feature type="coiled-coil region" evidence="1">
    <location>
        <begin position="518"/>
        <end position="569"/>
    </location>
</feature>
<feature type="compositionally biased region" description="Basic and acidic residues" evidence="2">
    <location>
        <begin position="808"/>
        <end position="829"/>
    </location>
</feature>
<keyword evidence="3" id="KW-0812">Transmembrane</keyword>
<dbReference type="AlphaFoldDB" id="A0AAE3U201"/>